<dbReference type="InterPro" id="IPR023631">
    <property type="entry name" value="Amidase_dom"/>
</dbReference>
<reference evidence="5 6" key="1">
    <citation type="submission" date="2020-01" db="EMBL/GenBank/DDBJ databases">
        <title>Genetics and antimicrobial susceptibilities of Nocardia species isolated from the soil; a comparison with species isolated from humans.</title>
        <authorList>
            <person name="Carrasco G."/>
            <person name="Monzon S."/>
            <person name="Sansegundo M."/>
            <person name="Garcia E."/>
            <person name="Garrido N."/>
            <person name="Medina M.J."/>
            <person name="Villalon P."/>
            <person name="Ramirez-Arocha A.C."/>
            <person name="Jimenez P."/>
            <person name="Cuesta I."/>
            <person name="Valdezate S."/>
        </authorList>
    </citation>
    <scope>NUCLEOTIDE SEQUENCE [LARGE SCALE GENOMIC DNA]</scope>
    <source>
        <strain evidence="5 6">CNM20110649</strain>
    </source>
</reference>
<evidence type="ECO:0000256" key="3">
    <source>
        <dbReference type="ARBA" id="ARBA00012922"/>
    </source>
</evidence>
<dbReference type="EC" id="3.5.1.4" evidence="3"/>
<comment type="caution">
    <text evidence="5">The sequence shown here is derived from an EMBL/GenBank/DDBJ whole genome shotgun (WGS) entry which is preliminary data.</text>
</comment>
<dbReference type="EMBL" id="JAAGUX010000046">
    <property type="protein sequence ID" value="NEW58116.1"/>
    <property type="molecule type" value="Genomic_DNA"/>
</dbReference>
<dbReference type="InterPro" id="IPR000120">
    <property type="entry name" value="Amidase"/>
</dbReference>
<dbReference type="Proteomes" id="UP000470876">
    <property type="component" value="Unassembled WGS sequence"/>
</dbReference>
<proteinExistence type="inferred from homology"/>
<evidence type="ECO:0000259" key="4">
    <source>
        <dbReference type="Pfam" id="PF01425"/>
    </source>
</evidence>
<protein>
    <recommendedName>
        <fullName evidence="3">amidase</fullName>
        <ecNumber evidence="3">3.5.1.4</ecNumber>
    </recommendedName>
</protein>
<dbReference type="Gene3D" id="3.90.1300.10">
    <property type="entry name" value="Amidase signature (AS) domain"/>
    <property type="match status" value="1"/>
</dbReference>
<dbReference type="InterPro" id="IPR036928">
    <property type="entry name" value="AS_sf"/>
</dbReference>
<dbReference type="Pfam" id="PF01425">
    <property type="entry name" value="Amidase"/>
    <property type="match status" value="1"/>
</dbReference>
<organism evidence="5 6">
    <name type="scientific">Nocardia cyriacigeorgica</name>
    <dbReference type="NCBI Taxonomy" id="135487"/>
    <lineage>
        <taxon>Bacteria</taxon>
        <taxon>Bacillati</taxon>
        <taxon>Actinomycetota</taxon>
        <taxon>Actinomycetes</taxon>
        <taxon>Mycobacteriales</taxon>
        <taxon>Nocardiaceae</taxon>
        <taxon>Nocardia</taxon>
    </lineage>
</organism>
<dbReference type="PANTHER" id="PTHR11895:SF7">
    <property type="entry name" value="GLUTAMYL-TRNA(GLN) AMIDOTRANSFERASE SUBUNIT A, MITOCHONDRIAL"/>
    <property type="match status" value="1"/>
</dbReference>
<accession>A0ABX0CTZ6</accession>
<name>A0ABX0CTZ6_9NOCA</name>
<dbReference type="SUPFAM" id="SSF75304">
    <property type="entry name" value="Amidase signature (AS) enzymes"/>
    <property type="match status" value="1"/>
</dbReference>
<dbReference type="PANTHER" id="PTHR11895">
    <property type="entry name" value="TRANSAMIDASE"/>
    <property type="match status" value="1"/>
</dbReference>
<feature type="domain" description="Amidase" evidence="4">
    <location>
        <begin position="18"/>
        <end position="423"/>
    </location>
</feature>
<evidence type="ECO:0000313" key="6">
    <source>
        <dbReference type="Proteomes" id="UP000470876"/>
    </source>
</evidence>
<gene>
    <name evidence="5" type="ORF">GV794_21030</name>
</gene>
<sequence length="447" mass="46748">MTTAARVREGSTTPTAEVDAALARIIEGNASVYAFDVVREEKARAEAAELEQLVDLDGLPLAGVPVAIKHNVAVTGETVLDGSAATDPTPATADHPVVRRLREAGAVVVGLTTVPELSLWGMTDGPDGITRNPWNPERTSGGSSGGAAASVAAGLVPVAHGNDGLGSVRIPAACCGVVGIKPGRGVVPAEVGPDSWGGMTENGVLATTVSDAALALSVLAGRPELADVDPPAVPLRVALAVDAPSPLIKVDRHWTAAARTAGSAAATAGHAVETTKLPYGDAVTAVMLRWPMLAIPEADELPHPERLQPRTRRHLALGRLLVRLNMVRPAQVERVEARLVEFFENYDVVITPALALPPPVAKAWHAKGWLTNFINSPRYSPFTPMWNLVGWPAMSVPMGLHPESGTPVAAQLAGPPGSESTLLRLAAQLEALHPWPRTTADRTSEER</sequence>
<evidence type="ECO:0000256" key="1">
    <source>
        <dbReference type="ARBA" id="ARBA00001311"/>
    </source>
</evidence>
<evidence type="ECO:0000313" key="5">
    <source>
        <dbReference type="EMBL" id="NEW58116.1"/>
    </source>
</evidence>
<comment type="catalytic activity">
    <reaction evidence="1">
        <text>a monocarboxylic acid amide + H2O = a monocarboxylate + NH4(+)</text>
        <dbReference type="Rhea" id="RHEA:12020"/>
        <dbReference type="ChEBI" id="CHEBI:15377"/>
        <dbReference type="ChEBI" id="CHEBI:28938"/>
        <dbReference type="ChEBI" id="CHEBI:35757"/>
        <dbReference type="ChEBI" id="CHEBI:83628"/>
        <dbReference type="EC" id="3.5.1.4"/>
    </reaction>
</comment>
<keyword evidence="6" id="KW-1185">Reference proteome</keyword>
<comment type="similarity">
    <text evidence="2">Belongs to the amidase family.</text>
</comment>
<evidence type="ECO:0000256" key="2">
    <source>
        <dbReference type="ARBA" id="ARBA00009199"/>
    </source>
</evidence>